<keyword evidence="5" id="KW-0812">Transmembrane</keyword>
<dbReference type="RefSeq" id="WP_096350436.1">
    <property type="nucleotide sequence ID" value="NZ_AP017313.1"/>
</dbReference>
<keyword evidence="14" id="KW-1185">Reference proteome</keyword>
<dbReference type="GO" id="GO:0016020">
    <property type="term" value="C:membrane"/>
    <property type="evidence" value="ECO:0007669"/>
    <property type="project" value="UniProtKB-SubCell"/>
</dbReference>
<protein>
    <submittedName>
        <fullName evidence="13">Uncharacterized protein</fullName>
    </submittedName>
</protein>
<comment type="catalytic activity">
    <reaction evidence="12">
        <text>K(+)(in) = K(+)(out)</text>
        <dbReference type="Rhea" id="RHEA:29463"/>
        <dbReference type="ChEBI" id="CHEBI:29103"/>
    </reaction>
</comment>
<dbReference type="Pfam" id="PF06736">
    <property type="entry name" value="TMEM175"/>
    <property type="match status" value="1"/>
</dbReference>
<evidence type="ECO:0000256" key="6">
    <source>
        <dbReference type="ARBA" id="ARBA00022826"/>
    </source>
</evidence>
<dbReference type="AlphaFoldDB" id="A0A125T2H9"/>
<keyword evidence="11" id="KW-0407">Ion channel</keyword>
<evidence type="ECO:0000256" key="12">
    <source>
        <dbReference type="ARBA" id="ARBA00034430"/>
    </source>
</evidence>
<evidence type="ECO:0000256" key="11">
    <source>
        <dbReference type="ARBA" id="ARBA00023303"/>
    </source>
</evidence>
<gene>
    <name evidence="13" type="ORF">MgSA37_01275</name>
</gene>
<evidence type="ECO:0000256" key="4">
    <source>
        <dbReference type="ARBA" id="ARBA00022538"/>
    </source>
</evidence>
<keyword evidence="8" id="KW-1133">Transmembrane helix</keyword>
<reference evidence="13 14" key="1">
    <citation type="submission" date="2015-12" db="EMBL/GenBank/DDBJ databases">
        <title>Genome sequence of Mucilaginibacter gotjawali.</title>
        <authorList>
            <person name="Lee J.S."/>
            <person name="Lee K.C."/>
            <person name="Kim K.K."/>
            <person name="Lee B.W."/>
        </authorList>
    </citation>
    <scope>NUCLEOTIDE SEQUENCE [LARGE SCALE GENOMIC DNA]</scope>
    <source>
        <strain evidence="13 14">SA3-7</strain>
    </source>
</reference>
<evidence type="ECO:0000256" key="1">
    <source>
        <dbReference type="ARBA" id="ARBA00004141"/>
    </source>
</evidence>
<accession>A0A125T2H9</accession>
<comment type="similarity">
    <text evidence="2">Belongs to the TMEM175 family.</text>
</comment>
<evidence type="ECO:0000256" key="3">
    <source>
        <dbReference type="ARBA" id="ARBA00022448"/>
    </source>
</evidence>
<keyword evidence="10" id="KW-0472">Membrane</keyword>
<dbReference type="InterPro" id="IPR010617">
    <property type="entry name" value="TMEM175-like"/>
</dbReference>
<dbReference type="OrthoDB" id="7626281at2"/>
<dbReference type="Proteomes" id="UP000218263">
    <property type="component" value="Chromosome"/>
</dbReference>
<dbReference type="GO" id="GO:0015252">
    <property type="term" value="F:proton channel activity"/>
    <property type="evidence" value="ECO:0007669"/>
    <property type="project" value="InterPro"/>
</dbReference>
<evidence type="ECO:0000256" key="7">
    <source>
        <dbReference type="ARBA" id="ARBA00022958"/>
    </source>
</evidence>
<dbReference type="EMBL" id="AP017313">
    <property type="protein sequence ID" value="BAU53108.1"/>
    <property type="molecule type" value="Genomic_DNA"/>
</dbReference>
<comment type="subcellular location">
    <subcellularLocation>
        <location evidence="1">Membrane</location>
        <topology evidence="1">Multi-pass membrane protein</topology>
    </subcellularLocation>
</comment>
<evidence type="ECO:0000313" key="13">
    <source>
        <dbReference type="EMBL" id="BAU53108.1"/>
    </source>
</evidence>
<keyword evidence="4" id="KW-0633">Potassium transport</keyword>
<proteinExistence type="inferred from homology"/>
<evidence type="ECO:0000313" key="14">
    <source>
        <dbReference type="Proteomes" id="UP000218263"/>
    </source>
</evidence>
<evidence type="ECO:0000256" key="5">
    <source>
        <dbReference type="ARBA" id="ARBA00022692"/>
    </source>
</evidence>
<keyword evidence="3" id="KW-0813">Transport</keyword>
<dbReference type="KEGG" id="mgot:MgSA37_01275"/>
<keyword evidence="7" id="KW-0630">Potassium</keyword>
<organism evidence="13 14">
    <name type="scientific">Mucilaginibacter gotjawali</name>
    <dbReference type="NCBI Taxonomy" id="1550579"/>
    <lineage>
        <taxon>Bacteria</taxon>
        <taxon>Pseudomonadati</taxon>
        <taxon>Bacteroidota</taxon>
        <taxon>Sphingobacteriia</taxon>
        <taxon>Sphingobacteriales</taxon>
        <taxon>Sphingobacteriaceae</taxon>
        <taxon>Mucilaginibacter</taxon>
    </lineage>
</organism>
<sequence length="245" mass="28028">MRKKAAVLYNKKNRIEWRSHEPSRLETFSDAVFAFAVTLIIVSLEVPKTFTELFETMKGTVSFAACFAALFQIWNQQNIFFRRYGLNDGLTVALNGMLLFVVLVYAYPLKFLFGLLFFDNAYTVNGHTHEMISTPQTPALMLIYGAGYTAINLLFFLMYATAKKHSEVLKLKPVEVFETQTVTYLYLILTLIGVSAMLLAWLLPVEYAGFSGFFYSLIGFAYWFWYSYRGKKARKKFGPATEPAS</sequence>
<evidence type="ECO:0000256" key="8">
    <source>
        <dbReference type="ARBA" id="ARBA00022989"/>
    </source>
</evidence>
<name>A0A125T2H9_9SPHI</name>
<dbReference type="GO" id="GO:0005267">
    <property type="term" value="F:potassium channel activity"/>
    <property type="evidence" value="ECO:0007669"/>
    <property type="project" value="UniProtKB-KW"/>
</dbReference>
<keyword evidence="6" id="KW-0631">Potassium channel</keyword>
<evidence type="ECO:0000256" key="10">
    <source>
        <dbReference type="ARBA" id="ARBA00023136"/>
    </source>
</evidence>
<keyword evidence="9" id="KW-0406">Ion transport</keyword>
<evidence type="ECO:0000256" key="2">
    <source>
        <dbReference type="ARBA" id="ARBA00006920"/>
    </source>
</evidence>
<evidence type="ECO:0000256" key="9">
    <source>
        <dbReference type="ARBA" id="ARBA00023065"/>
    </source>
</evidence>